<protein>
    <submittedName>
        <fullName evidence="1">Uncharacterized protein</fullName>
    </submittedName>
</protein>
<evidence type="ECO:0000313" key="2">
    <source>
        <dbReference type="Proteomes" id="UP001209878"/>
    </source>
</evidence>
<dbReference type="EMBL" id="JAODUO010000672">
    <property type="protein sequence ID" value="KAK2176278.1"/>
    <property type="molecule type" value="Genomic_DNA"/>
</dbReference>
<organism evidence="1 2">
    <name type="scientific">Ridgeia piscesae</name>
    <name type="common">Tubeworm</name>
    <dbReference type="NCBI Taxonomy" id="27915"/>
    <lineage>
        <taxon>Eukaryota</taxon>
        <taxon>Metazoa</taxon>
        <taxon>Spiralia</taxon>
        <taxon>Lophotrochozoa</taxon>
        <taxon>Annelida</taxon>
        <taxon>Polychaeta</taxon>
        <taxon>Sedentaria</taxon>
        <taxon>Canalipalpata</taxon>
        <taxon>Sabellida</taxon>
        <taxon>Siboglinidae</taxon>
        <taxon>Ridgeia</taxon>
    </lineage>
</organism>
<name>A0AAD9KT54_RIDPI</name>
<sequence>MPTMSIALAAKSNKYGATHSTDNNESHNNKYGIDDWGNTKNNNHETDEIGLCGDPICVRTLSSHCSGPFKCISIQHGVLVTSCRWYSAPHPFTKLILIVHIFVSS</sequence>
<reference evidence="1" key="1">
    <citation type="journal article" date="2023" name="Mol. Biol. Evol.">
        <title>Third-Generation Sequencing Reveals the Adaptive Role of the Epigenome in Three Deep-Sea Polychaetes.</title>
        <authorList>
            <person name="Perez M."/>
            <person name="Aroh O."/>
            <person name="Sun Y."/>
            <person name="Lan Y."/>
            <person name="Juniper S.K."/>
            <person name="Young C.R."/>
            <person name="Angers B."/>
            <person name="Qian P.Y."/>
        </authorList>
    </citation>
    <scope>NUCLEOTIDE SEQUENCE</scope>
    <source>
        <strain evidence="1">R07B-5</strain>
    </source>
</reference>
<keyword evidence="2" id="KW-1185">Reference proteome</keyword>
<gene>
    <name evidence="1" type="ORF">NP493_673g01031</name>
</gene>
<dbReference type="Proteomes" id="UP001209878">
    <property type="component" value="Unassembled WGS sequence"/>
</dbReference>
<accession>A0AAD9KT54</accession>
<comment type="caution">
    <text evidence="1">The sequence shown here is derived from an EMBL/GenBank/DDBJ whole genome shotgun (WGS) entry which is preliminary data.</text>
</comment>
<evidence type="ECO:0000313" key="1">
    <source>
        <dbReference type="EMBL" id="KAK2176278.1"/>
    </source>
</evidence>
<proteinExistence type="predicted"/>
<dbReference type="AlphaFoldDB" id="A0AAD9KT54"/>